<evidence type="ECO:0000256" key="2">
    <source>
        <dbReference type="ARBA" id="ARBA00022679"/>
    </source>
</evidence>
<comment type="caution">
    <text evidence="4">The sequence shown here is derived from an EMBL/GenBank/DDBJ whole genome shotgun (WGS) entry which is preliminary data.</text>
</comment>
<proteinExistence type="predicted"/>
<evidence type="ECO:0000313" key="5">
    <source>
        <dbReference type="Proteomes" id="UP000600865"/>
    </source>
</evidence>
<keyword evidence="2" id="KW-0808">Transferase</keyword>
<accession>A0A918KM08</accession>
<name>A0A918KM08_9PROT</name>
<dbReference type="Pfam" id="PF04958">
    <property type="entry name" value="AstA"/>
    <property type="match status" value="1"/>
</dbReference>
<dbReference type="GO" id="GO:0008791">
    <property type="term" value="F:arginine N-succinyltransferase activity"/>
    <property type="evidence" value="ECO:0007669"/>
    <property type="project" value="InterPro"/>
</dbReference>
<protein>
    <submittedName>
        <fullName evidence="4">Arginine N-succinyltransferase</fullName>
    </submittedName>
</protein>
<dbReference type="InterPro" id="IPR016181">
    <property type="entry name" value="Acyl_CoA_acyltransferase"/>
</dbReference>
<dbReference type="PANTHER" id="PTHR30420:SF1">
    <property type="entry name" value="ARGININE N-SUCCINYLTRANSFERASE"/>
    <property type="match status" value="1"/>
</dbReference>
<dbReference type="GO" id="GO:0006527">
    <property type="term" value="P:L-arginine catabolic process"/>
    <property type="evidence" value="ECO:0007669"/>
    <property type="project" value="InterPro"/>
</dbReference>
<dbReference type="PANTHER" id="PTHR30420">
    <property type="entry name" value="N-SUCCINYLARGININE DIHYDROLASE"/>
    <property type="match status" value="1"/>
</dbReference>
<dbReference type="InterPro" id="IPR007041">
    <property type="entry name" value="Arg_succinylTrfase_AstA/AruG"/>
</dbReference>
<evidence type="ECO:0000256" key="1">
    <source>
        <dbReference type="ARBA" id="ARBA00022503"/>
    </source>
</evidence>
<dbReference type="EMBL" id="BMYV01000002">
    <property type="protein sequence ID" value="GGX68342.1"/>
    <property type="molecule type" value="Genomic_DNA"/>
</dbReference>
<reference evidence="4 5" key="1">
    <citation type="journal article" date="2014" name="Int. J. Syst. Evol. Microbiol.">
        <title>Complete genome sequence of Corynebacterium casei LMG S-19264T (=DSM 44701T), isolated from a smear-ripened cheese.</title>
        <authorList>
            <consortium name="US DOE Joint Genome Institute (JGI-PGF)"/>
            <person name="Walter F."/>
            <person name="Albersmeier A."/>
            <person name="Kalinowski J."/>
            <person name="Ruckert C."/>
        </authorList>
    </citation>
    <scope>NUCLEOTIDE SEQUENCE [LARGE SCALE GENOMIC DNA]</scope>
    <source>
        <strain evidence="4 5">KCTC 23968</strain>
    </source>
</reference>
<evidence type="ECO:0000313" key="4">
    <source>
        <dbReference type="EMBL" id="GGX68342.1"/>
    </source>
</evidence>
<dbReference type="Gene3D" id="3.40.630.30">
    <property type="match status" value="1"/>
</dbReference>
<organism evidence="4 5">
    <name type="scientific">Litorimonas cladophorae</name>
    <dbReference type="NCBI Taxonomy" id="1220491"/>
    <lineage>
        <taxon>Bacteria</taxon>
        <taxon>Pseudomonadati</taxon>
        <taxon>Pseudomonadota</taxon>
        <taxon>Alphaproteobacteria</taxon>
        <taxon>Maricaulales</taxon>
        <taxon>Robiginitomaculaceae</taxon>
    </lineage>
</organism>
<dbReference type="AlphaFoldDB" id="A0A918KM08"/>
<keyword evidence="5" id="KW-1185">Reference proteome</keyword>
<keyword evidence="3" id="KW-0012">Acyltransferase</keyword>
<keyword evidence="1" id="KW-0056">Arginine metabolism</keyword>
<sequence length="330" mass="35926">MTALFRPANAEDISAIYKFTSKADSGLTTVPKTKQAVTEYVSESLDFLAHKPGANRLLFVAEREGKILGISGIIPRLGVDRPFYSFKRSRHARKASQLDLSVRYDTLQLTTDFDDYTELATIFIDPESRGSGAGRLLSIGRLGFIHAHRDRFEKDLMADIRGWVDEDGVSPFWKHLTSRFIQTNFDEADHHSAGDAAFIVELLPALPILMNLLPEAAANCAGKPHDLSAGAMNLLLSAGFQDTDLCDIFDGGPAIRCRTDRTLISQTVYQATGGGVAESECKYLHFTGEGKNFRAAIGAAYPGAEKAGREACDALGTITPLVALAQNRRG</sequence>
<dbReference type="Proteomes" id="UP000600865">
    <property type="component" value="Unassembled WGS sequence"/>
</dbReference>
<gene>
    <name evidence="4" type="ORF">GCM10011309_17650</name>
</gene>
<evidence type="ECO:0000256" key="3">
    <source>
        <dbReference type="ARBA" id="ARBA00023315"/>
    </source>
</evidence>
<dbReference type="SUPFAM" id="SSF55729">
    <property type="entry name" value="Acyl-CoA N-acyltransferases (Nat)"/>
    <property type="match status" value="1"/>
</dbReference>